<dbReference type="PANTHER" id="PTHR43194">
    <property type="entry name" value="HYDROLASE ALPHA/BETA FOLD FAMILY"/>
    <property type="match status" value="1"/>
</dbReference>
<dbReference type="Proteomes" id="UP001160334">
    <property type="component" value="Unassembled WGS sequence"/>
</dbReference>
<evidence type="ECO:0000259" key="1">
    <source>
        <dbReference type="Pfam" id="PF00561"/>
    </source>
</evidence>
<evidence type="ECO:0000313" key="3">
    <source>
        <dbReference type="Proteomes" id="UP001160334"/>
    </source>
</evidence>
<dbReference type="InterPro" id="IPR000073">
    <property type="entry name" value="AB_hydrolase_1"/>
</dbReference>
<reference evidence="2 3" key="1">
    <citation type="submission" date="2023-04" db="EMBL/GenBank/DDBJ databases">
        <title>Forest soil microbial communities from Buena Vista Peninsula, Colon Province, Panama.</title>
        <authorList>
            <person name="Bouskill N."/>
        </authorList>
    </citation>
    <scope>NUCLEOTIDE SEQUENCE [LARGE SCALE GENOMIC DNA]</scope>
    <source>
        <strain evidence="2 3">CFH S0262</strain>
    </source>
</reference>
<dbReference type="RefSeq" id="WP_280763193.1">
    <property type="nucleotide sequence ID" value="NZ_JARXVC010000017.1"/>
</dbReference>
<proteinExistence type="predicted"/>
<organism evidence="2 3">
    <name type="scientific">Prescottella agglutinans</name>
    <dbReference type="NCBI Taxonomy" id="1644129"/>
    <lineage>
        <taxon>Bacteria</taxon>
        <taxon>Bacillati</taxon>
        <taxon>Actinomycetota</taxon>
        <taxon>Actinomycetes</taxon>
        <taxon>Mycobacteriales</taxon>
        <taxon>Nocardiaceae</taxon>
        <taxon>Prescottella</taxon>
    </lineage>
</organism>
<dbReference type="InterPro" id="IPR050228">
    <property type="entry name" value="Carboxylesterase_BioH"/>
</dbReference>
<dbReference type="EMBL" id="JARXVC010000017">
    <property type="protein sequence ID" value="MDH6283940.1"/>
    <property type="molecule type" value="Genomic_DNA"/>
</dbReference>
<feature type="domain" description="AB hydrolase-1" evidence="1">
    <location>
        <begin position="20"/>
        <end position="262"/>
    </location>
</feature>
<dbReference type="PANTHER" id="PTHR43194:SF5">
    <property type="entry name" value="PIMELOYL-[ACYL-CARRIER PROTEIN] METHYL ESTER ESTERASE"/>
    <property type="match status" value="1"/>
</dbReference>
<name>A0ABT6MJ66_9NOCA</name>
<accession>A0ABT6MJ66</accession>
<keyword evidence="3" id="KW-1185">Reference proteome</keyword>
<dbReference type="Pfam" id="PF00561">
    <property type="entry name" value="Abhydrolase_1"/>
    <property type="match status" value="1"/>
</dbReference>
<dbReference type="InterPro" id="IPR029058">
    <property type="entry name" value="AB_hydrolase_fold"/>
</dbReference>
<comment type="caution">
    <text evidence="2">The sequence shown here is derived from an EMBL/GenBank/DDBJ whole genome shotgun (WGS) entry which is preliminary data.</text>
</comment>
<protein>
    <submittedName>
        <fullName evidence="2">Pimeloyl-ACP methyl ester carboxylesterase</fullName>
    </submittedName>
</protein>
<dbReference type="SUPFAM" id="SSF53474">
    <property type="entry name" value="alpha/beta-Hydrolases"/>
    <property type="match status" value="1"/>
</dbReference>
<dbReference type="Gene3D" id="3.40.50.1820">
    <property type="entry name" value="alpha/beta hydrolase"/>
    <property type="match status" value="1"/>
</dbReference>
<sequence length="279" mass="29658">MELIDTGRIRLGVDRRGEGPPVILVGGTGMPPIAWEVSGLTPALVDSGFDVIAYASRGVAPSDAPSPHCTIEDLGKDLTSLIDTLRLDGPPVLVGYSIGSFTIEHLLSAYPSRFAAGVLIAGPGPTTPLLHSVVNSEAALIDRLGALPAEVMTMQTLLTALPPTALASADPLVDQWATMSAYQSDQWTSSDGEVAQARASHAWLRDDERMKRLERIDVPVLAIAFEFDPLLGPTQARQAVDQIPGAELRVIPDAGHGGVLTHAQHVTPRVVEFLLKHHT</sequence>
<evidence type="ECO:0000313" key="2">
    <source>
        <dbReference type="EMBL" id="MDH6283940.1"/>
    </source>
</evidence>
<gene>
    <name evidence="2" type="ORF">M2280_005191</name>
</gene>